<dbReference type="InterPro" id="IPR000014">
    <property type="entry name" value="PAS"/>
</dbReference>
<comment type="caution">
    <text evidence="1">Lacks conserved residue(s) required for the propagation of feature annotation.</text>
</comment>
<gene>
    <name evidence="4" type="ORF">PX52LOC_07264</name>
</gene>
<evidence type="ECO:0000313" key="5">
    <source>
        <dbReference type="Proteomes" id="UP000324974"/>
    </source>
</evidence>
<evidence type="ECO:0000313" key="4">
    <source>
        <dbReference type="EMBL" id="QEL20176.1"/>
    </source>
</evidence>
<dbReference type="EMBL" id="CP042425">
    <property type="protein sequence ID" value="QEL20176.1"/>
    <property type="molecule type" value="Genomic_DNA"/>
</dbReference>
<dbReference type="KEGG" id="lrs:PX52LOC_07264"/>
<dbReference type="PROSITE" id="PS50110">
    <property type="entry name" value="RESPONSE_REGULATORY"/>
    <property type="match status" value="1"/>
</dbReference>
<feature type="domain" description="Response regulatory" evidence="2">
    <location>
        <begin position="169"/>
        <end position="267"/>
    </location>
</feature>
<dbReference type="InterPro" id="IPR035965">
    <property type="entry name" value="PAS-like_dom_sf"/>
</dbReference>
<sequence>MFPLAVSLEQLAVAGFAFDAADRIVSWNPAAAELYGLTPDEAVGQSVLLFIPHEATADYQRAVEVVHQKGRWHGELRTMSIDYTQRIVETAWASVEAVDGRQLVVALHTDVTDRQKRLREDRRTAALKAVRSVGREVGATPGVPPLIVDQLRLVTEWEDLSLLQGNGRGVLVAGTDRLTLELVRQLLVGHDYVVFVADNLFDGAEALRRFRDGIRAAVLDFPDANAGVVLQGVRPQLPVVLLTPSVTGTELLETLSLAIAEEELHPV</sequence>
<feature type="domain" description="PAS" evidence="3">
    <location>
        <begin position="8"/>
        <end position="70"/>
    </location>
</feature>
<protein>
    <submittedName>
        <fullName evidence="4">PAS domain-containing protein</fullName>
    </submittedName>
</protein>
<dbReference type="GO" id="GO:0000160">
    <property type="term" value="P:phosphorelay signal transduction system"/>
    <property type="evidence" value="ECO:0007669"/>
    <property type="project" value="InterPro"/>
</dbReference>
<dbReference type="Pfam" id="PF00989">
    <property type="entry name" value="PAS"/>
    <property type="match status" value="1"/>
</dbReference>
<dbReference type="PROSITE" id="PS50112">
    <property type="entry name" value="PAS"/>
    <property type="match status" value="1"/>
</dbReference>
<dbReference type="SMART" id="SM00091">
    <property type="entry name" value="PAS"/>
    <property type="match status" value="1"/>
</dbReference>
<dbReference type="NCBIfam" id="TIGR00229">
    <property type="entry name" value="sensory_box"/>
    <property type="match status" value="1"/>
</dbReference>
<dbReference type="Gene3D" id="3.30.450.20">
    <property type="entry name" value="PAS domain"/>
    <property type="match status" value="1"/>
</dbReference>
<name>A0A5C1AQ69_9BACT</name>
<evidence type="ECO:0000259" key="3">
    <source>
        <dbReference type="PROSITE" id="PS50112"/>
    </source>
</evidence>
<evidence type="ECO:0000259" key="2">
    <source>
        <dbReference type="PROSITE" id="PS50110"/>
    </source>
</evidence>
<dbReference type="InterPro" id="IPR001789">
    <property type="entry name" value="Sig_transdc_resp-reg_receiver"/>
</dbReference>
<evidence type="ECO:0000256" key="1">
    <source>
        <dbReference type="PROSITE-ProRule" id="PRU00169"/>
    </source>
</evidence>
<accession>A0A5C1AQ69</accession>
<dbReference type="AlphaFoldDB" id="A0A5C1AQ69"/>
<dbReference type="OrthoDB" id="5401121at2"/>
<dbReference type="SUPFAM" id="SSF55785">
    <property type="entry name" value="PYP-like sensor domain (PAS domain)"/>
    <property type="match status" value="1"/>
</dbReference>
<dbReference type="CDD" id="cd00130">
    <property type="entry name" value="PAS"/>
    <property type="match status" value="1"/>
</dbReference>
<dbReference type="Proteomes" id="UP000324974">
    <property type="component" value="Chromosome"/>
</dbReference>
<dbReference type="RefSeq" id="WP_149114495.1">
    <property type="nucleotide sequence ID" value="NZ_CP042425.1"/>
</dbReference>
<dbReference type="SUPFAM" id="SSF52172">
    <property type="entry name" value="CheY-like"/>
    <property type="match status" value="1"/>
</dbReference>
<dbReference type="InterPro" id="IPR011006">
    <property type="entry name" value="CheY-like_superfamily"/>
</dbReference>
<dbReference type="GO" id="GO:0006355">
    <property type="term" value="P:regulation of DNA-templated transcription"/>
    <property type="evidence" value="ECO:0007669"/>
    <property type="project" value="InterPro"/>
</dbReference>
<organism evidence="4 5">
    <name type="scientific">Limnoglobus roseus</name>
    <dbReference type="NCBI Taxonomy" id="2598579"/>
    <lineage>
        <taxon>Bacteria</taxon>
        <taxon>Pseudomonadati</taxon>
        <taxon>Planctomycetota</taxon>
        <taxon>Planctomycetia</taxon>
        <taxon>Gemmatales</taxon>
        <taxon>Gemmataceae</taxon>
        <taxon>Limnoglobus</taxon>
    </lineage>
</organism>
<dbReference type="InterPro" id="IPR013767">
    <property type="entry name" value="PAS_fold"/>
</dbReference>
<proteinExistence type="predicted"/>
<reference evidence="5" key="1">
    <citation type="submission" date="2019-08" db="EMBL/GenBank/DDBJ databases">
        <title>Limnoglobus roseus gen. nov., sp. nov., a novel freshwater planctomycete with a giant genome from the family Gemmataceae.</title>
        <authorList>
            <person name="Kulichevskaya I.S."/>
            <person name="Naumoff D.G."/>
            <person name="Miroshnikov K."/>
            <person name="Ivanova A."/>
            <person name="Philippov D.A."/>
            <person name="Hakobyan A."/>
            <person name="Rijpstra I.C."/>
            <person name="Sinninghe Damste J.S."/>
            <person name="Liesack W."/>
            <person name="Dedysh S.N."/>
        </authorList>
    </citation>
    <scope>NUCLEOTIDE SEQUENCE [LARGE SCALE GENOMIC DNA]</scope>
    <source>
        <strain evidence="5">PX52</strain>
    </source>
</reference>
<keyword evidence="5" id="KW-1185">Reference proteome</keyword>